<organism evidence="3">
    <name type="scientific">Onchocerca flexuosa</name>
    <dbReference type="NCBI Taxonomy" id="387005"/>
    <lineage>
        <taxon>Eukaryota</taxon>
        <taxon>Metazoa</taxon>
        <taxon>Ecdysozoa</taxon>
        <taxon>Nematoda</taxon>
        <taxon>Chromadorea</taxon>
        <taxon>Rhabditida</taxon>
        <taxon>Spirurina</taxon>
        <taxon>Spiruromorpha</taxon>
        <taxon>Filarioidea</taxon>
        <taxon>Onchocercidae</taxon>
        <taxon>Onchocerca</taxon>
    </lineage>
</organism>
<gene>
    <name evidence="1" type="ORF">OFLC_LOCUS10139</name>
</gene>
<reference evidence="1 2" key="2">
    <citation type="submission" date="2018-11" db="EMBL/GenBank/DDBJ databases">
        <authorList>
            <consortium name="Pathogen Informatics"/>
        </authorList>
    </citation>
    <scope>NUCLEOTIDE SEQUENCE [LARGE SCALE GENOMIC DNA]</scope>
</reference>
<keyword evidence="2" id="KW-1185">Reference proteome</keyword>
<dbReference type="EMBL" id="UZAJ01013225">
    <property type="protein sequence ID" value="VDO66164.1"/>
    <property type="molecule type" value="Genomic_DNA"/>
</dbReference>
<evidence type="ECO:0000313" key="1">
    <source>
        <dbReference type="EMBL" id="VDO66164.1"/>
    </source>
</evidence>
<proteinExistence type="predicted"/>
<dbReference type="AlphaFoldDB" id="A0A183HRM9"/>
<sequence>NIKTLKDSNQFFSAVYQRTIETIKWFIHDLEFCQLLQLMTKNVDCDKLPMELVLINRKLIIIVGTIIPAIFYRIENSIIPNCPGTNK</sequence>
<evidence type="ECO:0000313" key="2">
    <source>
        <dbReference type="Proteomes" id="UP000267606"/>
    </source>
</evidence>
<protein>
    <submittedName>
        <fullName evidence="3">Transmembrane protein</fullName>
    </submittedName>
</protein>
<name>A0A183HRM9_9BILA</name>
<evidence type="ECO:0000313" key="3">
    <source>
        <dbReference type="WBParaSite" id="OFLC_0001014001-mRNA-1"/>
    </source>
</evidence>
<dbReference type="Proteomes" id="UP000267606">
    <property type="component" value="Unassembled WGS sequence"/>
</dbReference>
<accession>A0A183HRM9</accession>
<dbReference type="WBParaSite" id="OFLC_0001014001-mRNA-1">
    <property type="protein sequence ID" value="OFLC_0001014001-mRNA-1"/>
    <property type="gene ID" value="OFLC_0001014001"/>
</dbReference>
<reference evidence="3" key="1">
    <citation type="submission" date="2016-06" db="UniProtKB">
        <authorList>
            <consortium name="WormBaseParasite"/>
        </authorList>
    </citation>
    <scope>IDENTIFICATION</scope>
</reference>